<sequence length="192" mass="21530">MAAYGQRRSPPPPAAPYLIRMGQEAVIRGIYQSISFAMYWGKHDFELAEPAHWHCPIGEASLARRIMVNDLSNITEDHNDHGDLRRDQTKAHGAPLAAGAEEPEYALPRGHQAARCEWQVPRAVPRRLSRVLLRLVPAGGRRFEAYIDDVKRICARLGFGRTSMERISIRPLGNRGKRRGVVALHVLTGRIA</sequence>
<reference evidence="1" key="1">
    <citation type="journal article" date="2023" name="Mol. Phylogenet. Evol.">
        <title>Genome-scale phylogeny and comparative genomics of the fungal order Sordariales.</title>
        <authorList>
            <person name="Hensen N."/>
            <person name="Bonometti L."/>
            <person name="Westerberg I."/>
            <person name="Brannstrom I.O."/>
            <person name="Guillou S."/>
            <person name="Cros-Aarteil S."/>
            <person name="Calhoun S."/>
            <person name="Haridas S."/>
            <person name="Kuo A."/>
            <person name="Mondo S."/>
            <person name="Pangilinan J."/>
            <person name="Riley R."/>
            <person name="LaButti K."/>
            <person name="Andreopoulos B."/>
            <person name="Lipzen A."/>
            <person name="Chen C."/>
            <person name="Yan M."/>
            <person name="Daum C."/>
            <person name="Ng V."/>
            <person name="Clum A."/>
            <person name="Steindorff A."/>
            <person name="Ohm R.A."/>
            <person name="Martin F."/>
            <person name="Silar P."/>
            <person name="Natvig D.O."/>
            <person name="Lalanne C."/>
            <person name="Gautier V."/>
            <person name="Ament-Velasquez S.L."/>
            <person name="Kruys A."/>
            <person name="Hutchinson M.I."/>
            <person name="Powell A.J."/>
            <person name="Barry K."/>
            <person name="Miller A.N."/>
            <person name="Grigoriev I.V."/>
            <person name="Debuchy R."/>
            <person name="Gladieux P."/>
            <person name="Hiltunen Thoren M."/>
            <person name="Johannesson H."/>
        </authorList>
    </citation>
    <scope>NUCLEOTIDE SEQUENCE</scope>
    <source>
        <strain evidence="1">CBS 731.68</strain>
    </source>
</reference>
<name>A0AAN6U5P7_9PEZI</name>
<evidence type="ECO:0000313" key="1">
    <source>
        <dbReference type="EMBL" id="KAK4126629.1"/>
    </source>
</evidence>
<protein>
    <submittedName>
        <fullName evidence="1">Uncharacterized protein</fullName>
    </submittedName>
</protein>
<dbReference type="AlphaFoldDB" id="A0AAN6U5P7"/>
<keyword evidence="2" id="KW-1185">Reference proteome</keyword>
<organism evidence="1 2">
    <name type="scientific">Parathielavia appendiculata</name>
    <dbReference type="NCBI Taxonomy" id="2587402"/>
    <lineage>
        <taxon>Eukaryota</taxon>
        <taxon>Fungi</taxon>
        <taxon>Dikarya</taxon>
        <taxon>Ascomycota</taxon>
        <taxon>Pezizomycotina</taxon>
        <taxon>Sordariomycetes</taxon>
        <taxon>Sordariomycetidae</taxon>
        <taxon>Sordariales</taxon>
        <taxon>Chaetomiaceae</taxon>
        <taxon>Parathielavia</taxon>
    </lineage>
</organism>
<dbReference type="Proteomes" id="UP001302602">
    <property type="component" value="Unassembled WGS sequence"/>
</dbReference>
<reference evidence="1" key="2">
    <citation type="submission" date="2023-05" db="EMBL/GenBank/DDBJ databases">
        <authorList>
            <consortium name="Lawrence Berkeley National Laboratory"/>
            <person name="Steindorff A."/>
            <person name="Hensen N."/>
            <person name="Bonometti L."/>
            <person name="Westerberg I."/>
            <person name="Brannstrom I.O."/>
            <person name="Guillou S."/>
            <person name="Cros-Aarteil S."/>
            <person name="Calhoun S."/>
            <person name="Haridas S."/>
            <person name="Kuo A."/>
            <person name="Mondo S."/>
            <person name="Pangilinan J."/>
            <person name="Riley R."/>
            <person name="Labutti K."/>
            <person name="Andreopoulos B."/>
            <person name="Lipzen A."/>
            <person name="Chen C."/>
            <person name="Yanf M."/>
            <person name="Daum C."/>
            <person name="Ng V."/>
            <person name="Clum A."/>
            <person name="Ohm R."/>
            <person name="Martin F."/>
            <person name="Silar P."/>
            <person name="Natvig D."/>
            <person name="Lalanne C."/>
            <person name="Gautier V."/>
            <person name="Ament-Velasquez S.L."/>
            <person name="Kruys A."/>
            <person name="Hutchinson M.I."/>
            <person name="Powell A.J."/>
            <person name="Barry K."/>
            <person name="Miller A.N."/>
            <person name="Grigoriev I.V."/>
            <person name="Debuchy R."/>
            <person name="Gladieux P."/>
            <person name="Thoren M.H."/>
            <person name="Johannesson H."/>
        </authorList>
    </citation>
    <scope>NUCLEOTIDE SEQUENCE</scope>
    <source>
        <strain evidence="1">CBS 731.68</strain>
    </source>
</reference>
<dbReference type="EMBL" id="MU853225">
    <property type="protein sequence ID" value="KAK4126629.1"/>
    <property type="molecule type" value="Genomic_DNA"/>
</dbReference>
<gene>
    <name evidence="1" type="ORF">N657DRAFT_314824</name>
</gene>
<evidence type="ECO:0000313" key="2">
    <source>
        <dbReference type="Proteomes" id="UP001302602"/>
    </source>
</evidence>
<accession>A0AAN6U5P7</accession>
<comment type="caution">
    <text evidence="1">The sequence shown here is derived from an EMBL/GenBank/DDBJ whole genome shotgun (WGS) entry which is preliminary data.</text>
</comment>
<dbReference type="RefSeq" id="XP_062650400.1">
    <property type="nucleotide sequence ID" value="XM_062786761.1"/>
</dbReference>
<dbReference type="GeneID" id="87823529"/>
<proteinExistence type="predicted"/>